<protein>
    <submittedName>
        <fullName evidence="2">Family glutaredoxin</fullName>
    </submittedName>
</protein>
<dbReference type="Pfam" id="PF13409">
    <property type="entry name" value="GST_N_2"/>
    <property type="match status" value="1"/>
</dbReference>
<organism evidence="2">
    <name type="scientific">Tetraselmis sp. GSL018</name>
    <dbReference type="NCBI Taxonomy" id="582737"/>
    <lineage>
        <taxon>Eukaryota</taxon>
        <taxon>Viridiplantae</taxon>
        <taxon>Chlorophyta</taxon>
        <taxon>core chlorophytes</taxon>
        <taxon>Chlorodendrophyceae</taxon>
        <taxon>Chlorodendrales</taxon>
        <taxon>Chlorodendraceae</taxon>
        <taxon>Tetraselmis</taxon>
    </lineage>
</organism>
<dbReference type="Gene3D" id="3.40.30.10">
    <property type="entry name" value="Glutaredoxin"/>
    <property type="match status" value="1"/>
</dbReference>
<gene>
    <name evidence="2" type="ORF">TSPGSL018_19668</name>
</gene>
<dbReference type="SUPFAM" id="SSF52833">
    <property type="entry name" value="Thioredoxin-like"/>
    <property type="match status" value="1"/>
</dbReference>
<evidence type="ECO:0000259" key="1">
    <source>
        <dbReference type="PROSITE" id="PS50404"/>
    </source>
</evidence>
<dbReference type="Gene3D" id="1.20.1050.10">
    <property type="match status" value="1"/>
</dbReference>
<dbReference type="AlphaFoldDB" id="A0A061QZU5"/>
<dbReference type="InterPro" id="IPR007494">
    <property type="entry name" value="Glutaredoxin2_C"/>
</dbReference>
<evidence type="ECO:0000313" key="2">
    <source>
        <dbReference type="EMBL" id="JAC63826.1"/>
    </source>
</evidence>
<dbReference type="PROSITE" id="PS50404">
    <property type="entry name" value="GST_NTER"/>
    <property type="match status" value="1"/>
</dbReference>
<name>A0A061QZU5_9CHLO</name>
<dbReference type="SUPFAM" id="SSF47616">
    <property type="entry name" value="GST C-terminal domain-like"/>
    <property type="match status" value="1"/>
</dbReference>
<dbReference type="InterPro" id="IPR036282">
    <property type="entry name" value="Glutathione-S-Trfase_C_sf"/>
</dbReference>
<dbReference type="EMBL" id="GBEZ01023039">
    <property type="protein sequence ID" value="JAC63826.1"/>
    <property type="molecule type" value="Transcribed_RNA"/>
</dbReference>
<proteinExistence type="predicted"/>
<dbReference type="InterPro" id="IPR004045">
    <property type="entry name" value="Glutathione_S-Trfase_N"/>
</dbReference>
<sequence>TATVRTMSAASLTKNVSAGLLRQGGAVSRFQGFPVCKRQLFSAVKRQSPSTPGSAIVRAAISAETPSAVPQRVVPDTLPKVYVYDHCPFCVRVRVALGYKNVKHQLVFMANDDVHTPTGLIGKKLAPILECPDDGTVMNESLDIVQFFDKNEKYGPTDAIAPMSERTDIKAWMKSTQSLLRLLHRPRYMKAPLPEFQQQDSLDYFVSGHQLPPFEKAAWKEELDMATKWEKYEEAMARTPELLPELNQKLKELDGLIHCEHYCTEGIGFSYDDVDLWARLRSLTLVKGADFGPKTRAYLDNLSKRCDVPLYDCMAM</sequence>
<feature type="domain" description="GST N-terminal" evidence="1">
    <location>
        <begin position="77"/>
        <end position="156"/>
    </location>
</feature>
<dbReference type="NCBIfam" id="NF007702">
    <property type="entry name" value="PRK10387.1"/>
    <property type="match status" value="1"/>
</dbReference>
<feature type="non-terminal residue" evidence="2">
    <location>
        <position position="1"/>
    </location>
</feature>
<accession>A0A061QZU5</accession>
<dbReference type="InterPro" id="IPR036249">
    <property type="entry name" value="Thioredoxin-like_sf"/>
</dbReference>
<dbReference type="CDD" id="cd03199">
    <property type="entry name" value="GST_C_GRX2"/>
    <property type="match status" value="1"/>
</dbReference>
<reference evidence="2" key="1">
    <citation type="submission" date="2014-05" db="EMBL/GenBank/DDBJ databases">
        <title>The transcriptome of the halophilic microalga Tetraselmis sp. GSL018 isolated from the Great Salt Lake, Utah.</title>
        <authorList>
            <person name="Jinkerson R.E."/>
            <person name="D'Adamo S."/>
            <person name="Posewitz M.C."/>
        </authorList>
    </citation>
    <scope>NUCLEOTIDE SEQUENCE</scope>
    <source>
        <strain evidence="2">GSL018</strain>
    </source>
</reference>
<dbReference type="Pfam" id="PF04399">
    <property type="entry name" value="Glutaredoxin2_C"/>
    <property type="match status" value="1"/>
</dbReference>